<feature type="domain" description="Thioredoxin" evidence="11">
    <location>
        <begin position="38"/>
        <end position="176"/>
    </location>
</feature>
<dbReference type="GO" id="GO:0005829">
    <property type="term" value="C:cytosol"/>
    <property type="evidence" value="ECO:0007669"/>
    <property type="project" value="TreeGrafter"/>
</dbReference>
<proteinExistence type="inferred from homology"/>
<dbReference type="GO" id="GO:0008379">
    <property type="term" value="F:thioredoxin peroxidase activity"/>
    <property type="evidence" value="ECO:0007669"/>
    <property type="project" value="TreeGrafter"/>
</dbReference>
<evidence type="ECO:0000256" key="2">
    <source>
        <dbReference type="ARBA" id="ARBA00013017"/>
    </source>
</evidence>
<dbReference type="GO" id="GO:0006979">
    <property type="term" value="P:response to oxidative stress"/>
    <property type="evidence" value="ECO:0007669"/>
    <property type="project" value="TreeGrafter"/>
</dbReference>
<dbReference type="SUPFAM" id="SSF52833">
    <property type="entry name" value="Thioredoxin-like"/>
    <property type="match status" value="1"/>
</dbReference>
<evidence type="ECO:0000256" key="9">
    <source>
        <dbReference type="ARBA" id="ARBA00046731"/>
    </source>
</evidence>
<evidence type="ECO:0000259" key="11">
    <source>
        <dbReference type="PROSITE" id="PS51352"/>
    </source>
</evidence>
<dbReference type="STRING" id="61622.ENSRROP00000019121"/>
<keyword evidence="13" id="KW-1185">Reference proteome</keyword>
<comment type="similarity">
    <text evidence="1">Belongs to the peroxiredoxin family. AhpC/Prx1 subfamily.</text>
</comment>
<comment type="function">
    <text evidence="8">Thiol-specific peroxidase that catalyzes the reduction of hydrogen peroxide and organic hydroperoxides to water and alcohols, respectively. Plays a role in cell protection against oxidative stress by detoxifying peroxides. Acts synergistically with MAP3K13 to regulate the activation of NF-kappa-B in the cytosol. Required for the maintenance of physical strength.</text>
</comment>
<dbReference type="PROSITE" id="PS51352">
    <property type="entry name" value="THIOREDOXIN_2"/>
    <property type="match status" value="1"/>
</dbReference>
<dbReference type="Ensembl" id="ENSRROT00000043286.1">
    <property type="protein sequence ID" value="ENSRROP00000019121.1"/>
    <property type="gene ID" value="ENSRROG00000033588.1"/>
</dbReference>
<dbReference type="GO" id="GO:0042744">
    <property type="term" value="P:hydrogen peroxide catabolic process"/>
    <property type="evidence" value="ECO:0007669"/>
    <property type="project" value="TreeGrafter"/>
</dbReference>
<keyword evidence="4" id="KW-0049">Antioxidant</keyword>
<keyword evidence="3" id="KW-0575">Peroxidase</keyword>
<dbReference type="InterPro" id="IPR013766">
    <property type="entry name" value="Thioredoxin_domain"/>
</dbReference>
<dbReference type="CDD" id="cd03015">
    <property type="entry name" value="PRX_Typ2cys"/>
    <property type="match status" value="1"/>
</dbReference>
<evidence type="ECO:0000256" key="6">
    <source>
        <dbReference type="ARBA" id="ARBA00040356"/>
    </source>
</evidence>
<dbReference type="GO" id="GO:0005739">
    <property type="term" value="C:mitochondrion"/>
    <property type="evidence" value="ECO:0007669"/>
    <property type="project" value="TreeGrafter"/>
</dbReference>
<organism evidence="12 13">
    <name type="scientific">Rhinopithecus roxellana</name>
    <name type="common">Golden snub-nosed monkey</name>
    <name type="synonym">Pygathrix roxellana</name>
    <dbReference type="NCBI Taxonomy" id="61622"/>
    <lineage>
        <taxon>Eukaryota</taxon>
        <taxon>Metazoa</taxon>
        <taxon>Chordata</taxon>
        <taxon>Craniata</taxon>
        <taxon>Vertebrata</taxon>
        <taxon>Euteleostomi</taxon>
        <taxon>Mammalia</taxon>
        <taxon>Eutheria</taxon>
        <taxon>Euarchontoglires</taxon>
        <taxon>Primates</taxon>
        <taxon>Haplorrhini</taxon>
        <taxon>Catarrhini</taxon>
        <taxon>Cercopithecidae</taxon>
        <taxon>Colobinae</taxon>
        <taxon>Rhinopithecus</taxon>
    </lineage>
</organism>
<dbReference type="Gene3D" id="3.40.30.10">
    <property type="entry name" value="Glutaredoxin"/>
    <property type="match status" value="1"/>
</dbReference>
<evidence type="ECO:0000313" key="12">
    <source>
        <dbReference type="Ensembl" id="ENSRROP00000019121.1"/>
    </source>
</evidence>
<protein>
    <recommendedName>
        <fullName evidence="6">Thioredoxin-dependent peroxide reductase, mitochondrial</fullName>
        <ecNumber evidence="2">1.11.1.24</ecNumber>
    </recommendedName>
    <alternativeName>
        <fullName evidence="7">Thioredoxin-dependent peroxiredoxin 3</fullName>
    </alternativeName>
</protein>
<dbReference type="InterPro" id="IPR050217">
    <property type="entry name" value="Peroxiredoxin"/>
</dbReference>
<name>A0A2K6PRH2_RHIRO</name>
<reference evidence="12" key="2">
    <citation type="submission" date="2025-09" db="UniProtKB">
        <authorList>
            <consortium name="Ensembl"/>
        </authorList>
    </citation>
    <scope>IDENTIFICATION</scope>
</reference>
<evidence type="ECO:0000256" key="10">
    <source>
        <dbReference type="ARBA" id="ARBA00049091"/>
    </source>
</evidence>
<keyword evidence="5" id="KW-0560">Oxidoreductase</keyword>
<evidence type="ECO:0000256" key="3">
    <source>
        <dbReference type="ARBA" id="ARBA00022559"/>
    </source>
</evidence>
<evidence type="ECO:0000256" key="1">
    <source>
        <dbReference type="ARBA" id="ARBA00009796"/>
    </source>
</evidence>
<dbReference type="OMA" id="AWMMQPR"/>
<dbReference type="GO" id="GO:0033554">
    <property type="term" value="P:cellular response to stress"/>
    <property type="evidence" value="ECO:0007669"/>
    <property type="project" value="TreeGrafter"/>
</dbReference>
<comment type="catalytic activity">
    <reaction evidence="10">
        <text>a hydroperoxide + [thioredoxin]-dithiol = an alcohol + [thioredoxin]-disulfide + H2O</text>
        <dbReference type="Rhea" id="RHEA:62620"/>
        <dbReference type="Rhea" id="RHEA-COMP:10698"/>
        <dbReference type="Rhea" id="RHEA-COMP:10700"/>
        <dbReference type="ChEBI" id="CHEBI:15377"/>
        <dbReference type="ChEBI" id="CHEBI:29950"/>
        <dbReference type="ChEBI" id="CHEBI:30879"/>
        <dbReference type="ChEBI" id="CHEBI:35924"/>
        <dbReference type="ChEBI" id="CHEBI:50058"/>
        <dbReference type="EC" id="1.11.1.24"/>
    </reaction>
</comment>
<dbReference type="AlphaFoldDB" id="A0A2K6PRH2"/>
<sequence>MAAAMGRLLRHVSAIPWGISATAALRPAHQLLITCTCCRLACTLFKRTAIVNREFKDLSLDDFEGKYLVLFFYPLDFTFVCPTEIVAFSDKPKEFHNVNCEVWIPTLVAWINTPRKNGGLGHMHIPLLSDLKGPGLALRGLFITDPSGVIKHLSINDLPVGRNVEETLCLVKAFQYVETHGEVCLANWTPDSPPIKPNPAASKEYFQKVNR</sequence>
<dbReference type="InterPro" id="IPR000866">
    <property type="entry name" value="AhpC/TSA"/>
</dbReference>
<evidence type="ECO:0000256" key="7">
    <source>
        <dbReference type="ARBA" id="ARBA00042158"/>
    </source>
</evidence>
<evidence type="ECO:0000256" key="8">
    <source>
        <dbReference type="ARBA" id="ARBA00045559"/>
    </source>
</evidence>
<dbReference type="GeneTree" id="ENSGT00940000153430"/>
<reference evidence="12" key="1">
    <citation type="submission" date="2025-08" db="UniProtKB">
        <authorList>
            <consortium name="Ensembl"/>
        </authorList>
    </citation>
    <scope>IDENTIFICATION</scope>
</reference>
<dbReference type="InterPro" id="IPR019479">
    <property type="entry name" value="Peroxiredoxin_C"/>
</dbReference>
<comment type="subunit">
    <text evidence="9">Homodimer; disulfide-linked, upon oxidation. 6 homodimers assemble to form a ring-like dodecamer. Interacts with NEK6. Interacts with LRRK2. Interacts with MAP3K13. Interacts with RPS6KC1 (via PX domain).</text>
</comment>
<dbReference type="GO" id="GO:0045454">
    <property type="term" value="P:cell redox homeostasis"/>
    <property type="evidence" value="ECO:0007669"/>
    <property type="project" value="TreeGrafter"/>
</dbReference>
<dbReference type="PANTHER" id="PTHR10681:SF128">
    <property type="entry name" value="THIOREDOXIN-DEPENDENT PEROXIDE REDUCTASE, MITOCHONDRIAL"/>
    <property type="match status" value="1"/>
</dbReference>
<evidence type="ECO:0000313" key="13">
    <source>
        <dbReference type="Proteomes" id="UP000233200"/>
    </source>
</evidence>
<dbReference type="Pfam" id="PF10417">
    <property type="entry name" value="1-cysPrx_C"/>
    <property type="match status" value="1"/>
</dbReference>
<evidence type="ECO:0000256" key="5">
    <source>
        <dbReference type="ARBA" id="ARBA00023002"/>
    </source>
</evidence>
<accession>A0A2K6PRH2</accession>
<dbReference type="PANTHER" id="PTHR10681">
    <property type="entry name" value="THIOREDOXIN PEROXIDASE"/>
    <property type="match status" value="1"/>
</dbReference>
<dbReference type="Pfam" id="PF00578">
    <property type="entry name" value="AhpC-TSA"/>
    <property type="match status" value="1"/>
</dbReference>
<dbReference type="InterPro" id="IPR036249">
    <property type="entry name" value="Thioredoxin-like_sf"/>
</dbReference>
<dbReference type="Proteomes" id="UP000233200">
    <property type="component" value="Unplaced"/>
</dbReference>
<dbReference type="EC" id="1.11.1.24" evidence="2"/>
<evidence type="ECO:0000256" key="4">
    <source>
        <dbReference type="ARBA" id="ARBA00022862"/>
    </source>
</evidence>